<dbReference type="PANTHER" id="PTHR42942:SF1">
    <property type="entry name" value="ALKYLTRANSFERASE-LIKE PROTEIN 1"/>
    <property type="match status" value="1"/>
</dbReference>
<dbReference type="InterPro" id="IPR036388">
    <property type="entry name" value="WH-like_DNA-bd_sf"/>
</dbReference>
<dbReference type="Proteomes" id="UP001595617">
    <property type="component" value="Unassembled WGS sequence"/>
</dbReference>
<gene>
    <name evidence="3" type="ORF">ACFOOG_01315</name>
</gene>
<reference evidence="4" key="1">
    <citation type="journal article" date="2019" name="Int. J. Syst. Evol. Microbiol.">
        <title>The Global Catalogue of Microorganisms (GCM) 10K type strain sequencing project: providing services to taxonomists for standard genome sequencing and annotation.</title>
        <authorList>
            <consortium name="The Broad Institute Genomics Platform"/>
            <consortium name="The Broad Institute Genome Sequencing Center for Infectious Disease"/>
            <person name="Wu L."/>
            <person name="Ma J."/>
        </authorList>
    </citation>
    <scope>NUCLEOTIDE SEQUENCE [LARGE SCALE GENOMIC DNA]</scope>
    <source>
        <strain evidence="4">IBRC 10765</strain>
    </source>
</reference>
<comment type="caution">
    <text evidence="3">The sequence shown here is derived from an EMBL/GenBank/DDBJ whole genome shotgun (WGS) entry which is preliminary data.</text>
</comment>
<dbReference type="CDD" id="cd06445">
    <property type="entry name" value="ATase"/>
    <property type="match status" value="1"/>
</dbReference>
<proteinExistence type="predicted"/>
<dbReference type="InterPro" id="IPR014048">
    <property type="entry name" value="MethylDNA_cys_MeTrfase_DNA-bd"/>
</dbReference>
<protein>
    <submittedName>
        <fullName evidence="3">MGMT family protein</fullName>
    </submittedName>
</protein>
<dbReference type="InterPro" id="IPR036217">
    <property type="entry name" value="MethylDNA_cys_MeTrfase_DNAb"/>
</dbReference>
<evidence type="ECO:0000313" key="4">
    <source>
        <dbReference type="Proteomes" id="UP001595617"/>
    </source>
</evidence>
<dbReference type="Pfam" id="PF01035">
    <property type="entry name" value="DNA_binding_1"/>
    <property type="match status" value="1"/>
</dbReference>
<evidence type="ECO:0000259" key="2">
    <source>
        <dbReference type="Pfam" id="PF01035"/>
    </source>
</evidence>
<keyword evidence="1" id="KW-0227">DNA damage</keyword>
<keyword evidence="4" id="KW-1185">Reference proteome</keyword>
<sequence length="113" mass="12707">MGRAAKRHTGTTTSHGETTGWQAQLYAIMANLPAQRVVSYGALAQAVGVGPRQIARTLRQLPADSRLPWYRVVRSDGHIADFPGRDEQCKRLQEDGIVVSRYRIAPEWFWAMK</sequence>
<dbReference type="SUPFAM" id="SSF46767">
    <property type="entry name" value="Methylated DNA-protein cysteine methyltransferase, C-terminal domain"/>
    <property type="match status" value="1"/>
</dbReference>
<accession>A0ABV7ZSF7</accession>
<evidence type="ECO:0000256" key="1">
    <source>
        <dbReference type="ARBA" id="ARBA00022763"/>
    </source>
</evidence>
<name>A0ABV7ZSF7_9GAMM</name>
<feature type="domain" description="Methylated-DNA-[protein]-cysteine S-methyltransferase DNA binding" evidence="2">
    <location>
        <begin position="21"/>
        <end position="96"/>
    </location>
</feature>
<organism evidence="3 4">
    <name type="scientific">Saccharospirillum mangrovi</name>
    <dbReference type="NCBI Taxonomy" id="2161747"/>
    <lineage>
        <taxon>Bacteria</taxon>
        <taxon>Pseudomonadati</taxon>
        <taxon>Pseudomonadota</taxon>
        <taxon>Gammaproteobacteria</taxon>
        <taxon>Oceanospirillales</taxon>
        <taxon>Saccharospirillaceae</taxon>
        <taxon>Saccharospirillum</taxon>
    </lineage>
</organism>
<dbReference type="RefSeq" id="WP_380692614.1">
    <property type="nucleotide sequence ID" value="NZ_JBHRYR010000002.1"/>
</dbReference>
<dbReference type="EMBL" id="JBHRYR010000002">
    <property type="protein sequence ID" value="MFC3851457.1"/>
    <property type="molecule type" value="Genomic_DNA"/>
</dbReference>
<dbReference type="PANTHER" id="PTHR42942">
    <property type="entry name" value="6-O-METHYLGUANINE DNA METHYLTRANSFERASE"/>
    <property type="match status" value="1"/>
</dbReference>
<evidence type="ECO:0000313" key="3">
    <source>
        <dbReference type="EMBL" id="MFC3851457.1"/>
    </source>
</evidence>
<dbReference type="InterPro" id="IPR052520">
    <property type="entry name" value="ATL_DNA_repair"/>
</dbReference>
<dbReference type="Gene3D" id="1.10.10.10">
    <property type="entry name" value="Winged helix-like DNA-binding domain superfamily/Winged helix DNA-binding domain"/>
    <property type="match status" value="1"/>
</dbReference>